<dbReference type="AlphaFoldDB" id="A0A0D1L7D3"/>
<comment type="caution">
    <text evidence="2">The sequence shown here is derived from an EMBL/GenBank/DDBJ whole genome shotgun (WGS) entry which is preliminary data.</text>
</comment>
<keyword evidence="3" id="KW-1185">Reference proteome</keyword>
<evidence type="ECO:0000313" key="2">
    <source>
        <dbReference type="EMBL" id="KIU14237.1"/>
    </source>
</evidence>
<proteinExistence type="predicted"/>
<evidence type="ECO:0000313" key="3">
    <source>
        <dbReference type="Proteomes" id="UP000032221"/>
    </source>
</evidence>
<dbReference type="PATRIC" id="fig|280871.6.peg.5310"/>
<dbReference type="Proteomes" id="UP000032221">
    <property type="component" value="Unassembled WGS sequence"/>
</dbReference>
<protein>
    <submittedName>
        <fullName evidence="2">Uncharacterized protein</fullName>
    </submittedName>
</protein>
<accession>A0A0D1L7D3</accession>
<name>A0A0D1L7D3_9MYCO</name>
<sequence>MQSERGHIAGRRGAEQWFLNADSFENHLRTIGRWPPATAAPTQDLEHLVLLQGADLEASRRREHELQARIDRLEHDKNELLNTIASLSQTITTLSQVAKT</sequence>
<keyword evidence="1" id="KW-0175">Coiled coil</keyword>
<reference evidence="2 3" key="1">
    <citation type="submission" date="2015-01" db="EMBL/GenBank/DDBJ databases">
        <title>Genome sequence of Mycobacterium llatzerense and Mycobacterium immunogenum recovered from brain abscess.</title>
        <authorList>
            <person name="Greninger A.L."/>
            <person name="Langelier C."/>
            <person name="Cunningham G."/>
            <person name="Chiu C.Y."/>
            <person name="Miller S."/>
        </authorList>
    </citation>
    <scope>NUCLEOTIDE SEQUENCE [LARGE SCALE GENOMIC DNA]</scope>
    <source>
        <strain evidence="2 3">CLUC14</strain>
    </source>
</reference>
<gene>
    <name evidence="2" type="ORF">TL10_25605</name>
</gene>
<evidence type="ECO:0000256" key="1">
    <source>
        <dbReference type="SAM" id="Coils"/>
    </source>
</evidence>
<organism evidence="2 3">
    <name type="scientific">Mycolicibacterium llatzerense</name>
    <dbReference type="NCBI Taxonomy" id="280871"/>
    <lineage>
        <taxon>Bacteria</taxon>
        <taxon>Bacillati</taxon>
        <taxon>Actinomycetota</taxon>
        <taxon>Actinomycetes</taxon>
        <taxon>Mycobacteriales</taxon>
        <taxon>Mycobacteriaceae</taxon>
        <taxon>Mycolicibacterium</taxon>
    </lineage>
</organism>
<feature type="coiled-coil region" evidence="1">
    <location>
        <begin position="56"/>
        <end position="90"/>
    </location>
</feature>
<dbReference type="EMBL" id="JXST01000049">
    <property type="protein sequence ID" value="KIU14237.1"/>
    <property type="molecule type" value="Genomic_DNA"/>
</dbReference>